<keyword evidence="1" id="KW-0732">Signal</keyword>
<dbReference type="Proteomes" id="UP001597545">
    <property type="component" value="Unassembled WGS sequence"/>
</dbReference>
<dbReference type="SUPFAM" id="SSF53474">
    <property type="entry name" value="alpha/beta-Hydrolases"/>
    <property type="match status" value="1"/>
</dbReference>
<feature type="signal peptide" evidence="1">
    <location>
        <begin position="1"/>
        <end position="18"/>
    </location>
</feature>
<dbReference type="PANTHER" id="PTHR43798">
    <property type="entry name" value="MONOACYLGLYCEROL LIPASE"/>
    <property type="match status" value="1"/>
</dbReference>
<evidence type="ECO:0000313" key="4">
    <source>
        <dbReference type="Proteomes" id="UP001597545"/>
    </source>
</evidence>
<dbReference type="Gene3D" id="3.40.50.1820">
    <property type="entry name" value="alpha/beta hydrolase"/>
    <property type="match status" value="1"/>
</dbReference>
<dbReference type="InterPro" id="IPR000073">
    <property type="entry name" value="AB_hydrolase_1"/>
</dbReference>
<dbReference type="InterPro" id="IPR029058">
    <property type="entry name" value="AB_hydrolase_fold"/>
</dbReference>
<dbReference type="PANTHER" id="PTHR43798:SF33">
    <property type="entry name" value="HYDROLASE, PUTATIVE (AFU_ORTHOLOGUE AFUA_2G14860)-RELATED"/>
    <property type="match status" value="1"/>
</dbReference>
<proteinExistence type="predicted"/>
<dbReference type="EMBL" id="JBHULR010000003">
    <property type="protein sequence ID" value="MFD2547566.1"/>
    <property type="molecule type" value="Genomic_DNA"/>
</dbReference>
<reference evidence="4" key="1">
    <citation type="journal article" date="2019" name="Int. J. Syst. Evol. Microbiol.">
        <title>The Global Catalogue of Microorganisms (GCM) 10K type strain sequencing project: providing services to taxonomists for standard genome sequencing and annotation.</title>
        <authorList>
            <consortium name="The Broad Institute Genomics Platform"/>
            <consortium name="The Broad Institute Genome Sequencing Center for Infectious Disease"/>
            <person name="Wu L."/>
            <person name="Ma J."/>
        </authorList>
    </citation>
    <scope>NUCLEOTIDE SEQUENCE [LARGE SCALE GENOMIC DNA]</scope>
    <source>
        <strain evidence="4">KCTC 42662</strain>
    </source>
</reference>
<name>A0ABW5KJ60_9SPHI</name>
<feature type="chain" id="PRO_5046362137" evidence="1">
    <location>
        <begin position="19"/>
        <end position="348"/>
    </location>
</feature>
<comment type="caution">
    <text evidence="3">The sequence shown here is derived from an EMBL/GenBank/DDBJ whole genome shotgun (WGS) entry which is preliminary data.</text>
</comment>
<protein>
    <submittedName>
        <fullName evidence="3">Alpha/beta fold hydrolase</fullName>
    </submittedName>
</protein>
<gene>
    <name evidence="3" type="ORF">ACFSR5_07910</name>
</gene>
<dbReference type="GO" id="GO:0016787">
    <property type="term" value="F:hydrolase activity"/>
    <property type="evidence" value="ECO:0007669"/>
    <property type="project" value="UniProtKB-KW"/>
</dbReference>
<evidence type="ECO:0000256" key="1">
    <source>
        <dbReference type="SAM" id="SignalP"/>
    </source>
</evidence>
<dbReference type="Pfam" id="PF00561">
    <property type="entry name" value="Abhydrolase_1"/>
    <property type="match status" value="1"/>
</dbReference>
<keyword evidence="3" id="KW-0378">Hydrolase</keyword>
<dbReference type="InterPro" id="IPR050266">
    <property type="entry name" value="AB_hydrolase_sf"/>
</dbReference>
<accession>A0ABW5KJ60</accession>
<sequence length="348" mass="39680">MTNFLLIFLLVCSCTALGQDVTRIEKFRQAKERYDAMEARHRLEIKTKHTHLSFLKWPGSDRHKGTIFWLHGSLSNAYEFAPFVDSLTKQGYTVISVDQYGHGATKLPSFDASFDDFADDLQALMDSLSVEKAIIGGFSRGAYLATNFYGKYPQRVKALLLEDGGTVDFKLNFLHKDPLIQMQNLRAADVPEDLQKRFLGYYASDWEGYTMLYDETDSTEQYQILSLLKHDGNGWISYRGLPQYYHMQDSKQLAELLFAPQKVSRYARSIVELRPGEILGNVQIPVLILEAVGEGDLFPLDQENLALVAKAPKYITHNRFPGTHHNIHFSAPQQFLQAITSFLEKHVD</sequence>
<feature type="domain" description="AB hydrolase-1" evidence="2">
    <location>
        <begin position="67"/>
        <end position="331"/>
    </location>
</feature>
<dbReference type="RefSeq" id="WP_380902443.1">
    <property type="nucleotide sequence ID" value="NZ_JBHUEG010000007.1"/>
</dbReference>
<evidence type="ECO:0000313" key="3">
    <source>
        <dbReference type="EMBL" id="MFD2547566.1"/>
    </source>
</evidence>
<organism evidence="3 4">
    <name type="scientific">Sphingobacterium suaedae</name>
    <dbReference type="NCBI Taxonomy" id="1686402"/>
    <lineage>
        <taxon>Bacteria</taxon>
        <taxon>Pseudomonadati</taxon>
        <taxon>Bacteroidota</taxon>
        <taxon>Sphingobacteriia</taxon>
        <taxon>Sphingobacteriales</taxon>
        <taxon>Sphingobacteriaceae</taxon>
        <taxon>Sphingobacterium</taxon>
    </lineage>
</organism>
<keyword evidence="4" id="KW-1185">Reference proteome</keyword>
<evidence type="ECO:0000259" key="2">
    <source>
        <dbReference type="Pfam" id="PF00561"/>
    </source>
</evidence>